<evidence type="ECO:0000313" key="1">
    <source>
        <dbReference type="EMBL" id="WUQ17146.1"/>
    </source>
</evidence>
<dbReference type="EMBL" id="CP108090">
    <property type="protein sequence ID" value="WUQ17146.1"/>
    <property type="molecule type" value="Genomic_DNA"/>
</dbReference>
<keyword evidence="2" id="KW-1185">Reference proteome</keyword>
<accession>A0ABZ1TP21</accession>
<dbReference type="RefSeq" id="WP_328965374.1">
    <property type="nucleotide sequence ID" value="NZ_CP108090.1"/>
</dbReference>
<dbReference type="Proteomes" id="UP001432039">
    <property type="component" value="Chromosome"/>
</dbReference>
<evidence type="ECO:0000313" key="2">
    <source>
        <dbReference type="Proteomes" id="UP001432039"/>
    </source>
</evidence>
<gene>
    <name evidence="1" type="ORF">OG517_40295</name>
</gene>
<proteinExistence type="predicted"/>
<name>A0ABZ1TP21_STRVG</name>
<reference evidence="1" key="1">
    <citation type="submission" date="2022-10" db="EMBL/GenBank/DDBJ databases">
        <title>The complete genomes of actinobacterial strains from the NBC collection.</title>
        <authorList>
            <person name="Joergensen T.S."/>
            <person name="Alvarez Arevalo M."/>
            <person name="Sterndorff E.B."/>
            <person name="Faurdal D."/>
            <person name="Vuksanovic O."/>
            <person name="Mourched A.-S."/>
            <person name="Charusanti P."/>
            <person name="Shaw S."/>
            <person name="Blin K."/>
            <person name="Weber T."/>
        </authorList>
    </citation>
    <scope>NUCLEOTIDE SEQUENCE</scope>
    <source>
        <strain evidence="1">NBC_00248</strain>
    </source>
</reference>
<organism evidence="1 2">
    <name type="scientific">Streptomyces virginiae</name>
    <name type="common">Streptomyces cinnamonensis</name>
    <dbReference type="NCBI Taxonomy" id="1961"/>
    <lineage>
        <taxon>Bacteria</taxon>
        <taxon>Bacillati</taxon>
        <taxon>Actinomycetota</taxon>
        <taxon>Actinomycetes</taxon>
        <taxon>Kitasatosporales</taxon>
        <taxon>Streptomycetaceae</taxon>
        <taxon>Streptomyces</taxon>
    </lineage>
</organism>
<protein>
    <submittedName>
        <fullName evidence="1">Uncharacterized protein</fullName>
    </submittedName>
</protein>
<sequence length="57" mass="5952">MPGDRTAKAATAPVWLPADPRRRTLAAARACYELHGTLATPRHATALGVAVGRWGSG</sequence>